<name>A0A0F9FU35_9ZZZZ</name>
<evidence type="ECO:0000313" key="2">
    <source>
        <dbReference type="EMBL" id="KKL89954.1"/>
    </source>
</evidence>
<keyword evidence="1" id="KW-0812">Transmembrane</keyword>
<accession>A0A0F9FU35</accession>
<protein>
    <submittedName>
        <fullName evidence="2">Uncharacterized protein</fullName>
    </submittedName>
</protein>
<sequence length="81" mass="8746">MVFLVNMIRTFIGGKTELGIIVSALAVAVYVLPVAPNFGYEALTSVLYIVGALTGVALLSRVEDKKGFLKALQSLFGAWRR</sequence>
<proteinExistence type="predicted"/>
<feature type="transmembrane region" description="Helical" evidence="1">
    <location>
        <begin position="12"/>
        <end position="32"/>
    </location>
</feature>
<feature type="transmembrane region" description="Helical" evidence="1">
    <location>
        <begin position="38"/>
        <end position="60"/>
    </location>
</feature>
<reference evidence="2" key="1">
    <citation type="journal article" date="2015" name="Nature">
        <title>Complex archaea that bridge the gap between prokaryotes and eukaryotes.</title>
        <authorList>
            <person name="Spang A."/>
            <person name="Saw J.H."/>
            <person name="Jorgensen S.L."/>
            <person name="Zaremba-Niedzwiedzka K."/>
            <person name="Martijn J."/>
            <person name="Lind A.E."/>
            <person name="van Eijk R."/>
            <person name="Schleper C."/>
            <person name="Guy L."/>
            <person name="Ettema T.J."/>
        </authorList>
    </citation>
    <scope>NUCLEOTIDE SEQUENCE</scope>
</reference>
<gene>
    <name evidence="2" type="ORF">LCGC14_1909490</name>
</gene>
<dbReference type="AlphaFoldDB" id="A0A0F9FU35"/>
<keyword evidence="1" id="KW-1133">Transmembrane helix</keyword>
<evidence type="ECO:0000256" key="1">
    <source>
        <dbReference type="SAM" id="Phobius"/>
    </source>
</evidence>
<dbReference type="EMBL" id="LAZR01020143">
    <property type="protein sequence ID" value="KKL89954.1"/>
    <property type="molecule type" value="Genomic_DNA"/>
</dbReference>
<comment type="caution">
    <text evidence="2">The sequence shown here is derived from an EMBL/GenBank/DDBJ whole genome shotgun (WGS) entry which is preliminary data.</text>
</comment>
<keyword evidence="1" id="KW-0472">Membrane</keyword>
<organism evidence="2">
    <name type="scientific">marine sediment metagenome</name>
    <dbReference type="NCBI Taxonomy" id="412755"/>
    <lineage>
        <taxon>unclassified sequences</taxon>
        <taxon>metagenomes</taxon>
        <taxon>ecological metagenomes</taxon>
    </lineage>
</organism>